<sequence>MTLRSPKQHPKSSTFSRRLRSRADQGLCVQPPELPHSRPPAPHRAALLASTRHISGSYPSKEAQTIWDPTPDIDSFTRSNTALPSGFTHNQPSDLLVSHLSDPLTFQPHQPPTEVVPTSSQLEHCQYAAADTELLPSPLPSLSGSYSAVDFDLDISPEPELQHNPPTGLQEMSTLDYMMRAAPYGGHYGLPPLHSPSYQQELSQPSYPESRNQHPPTSETDSYVTRFTSGPAAQDDHLDHETYSDSRTSHLDQNQYSDSRPPPSSEPYVAAYTSSADDSDVHKYAETRTSLPPTSESYAPPYVANLRGHDDSERSSELPEHRVLPPFQAVHTDSRNPYSSFDPIRVSSTMPGHHGPLSPLHSSPQSYSYPAIHTGVPSSSIHAPPFMVPPIYHPIQDPYHADYPPVSLPYTPIPPSPSASASGNPRVLIKKEKPQCWEHGCNGRTFSTFSNLLRHQREKSGTAAKAQCPKCHAEFTRTTARNGHMSHDKCKPRARKPSDEPVIE</sequence>
<protein>
    <submittedName>
        <fullName evidence="2">Uncharacterized protein</fullName>
    </submittedName>
</protein>
<reference evidence="2" key="1">
    <citation type="journal article" date="2021" name="Nat. Commun.">
        <title>Genetic determinants of endophytism in the Arabidopsis root mycobiome.</title>
        <authorList>
            <person name="Mesny F."/>
            <person name="Miyauchi S."/>
            <person name="Thiergart T."/>
            <person name="Pickel B."/>
            <person name="Atanasova L."/>
            <person name="Karlsson M."/>
            <person name="Huettel B."/>
            <person name="Barry K.W."/>
            <person name="Haridas S."/>
            <person name="Chen C."/>
            <person name="Bauer D."/>
            <person name="Andreopoulos W."/>
            <person name="Pangilinan J."/>
            <person name="LaButti K."/>
            <person name="Riley R."/>
            <person name="Lipzen A."/>
            <person name="Clum A."/>
            <person name="Drula E."/>
            <person name="Henrissat B."/>
            <person name="Kohler A."/>
            <person name="Grigoriev I.V."/>
            <person name="Martin F.M."/>
            <person name="Hacquard S."/>
        </authorList>
    </citation>
    <scope>NUCLEOTIDE SEQUENCE</scope>
    <source>
        <strain evidence="2">MPI-CAGE-CH-0243</strain>
    </source>
</reference>
<feature type="compositionally biased region" description="Basic and acidic residues" evidence="1">
    <location>
        <begin position="234"/>
        <end position="250"/>
    </location>
</feature>
<feature type="compositionally biased region" description="Polar residues" evidence="1">
    <location>
        <begin position="287"/>
        <end position="297"/>
    </location>
</feature>
<keyword evidence="3" id="KW-1185">Reference proteome</keyword>
<dbReference type="AlphaFoldDB" id="A0A9P9EIU2"/>
<gene>
    <name evidence="2" type="ORF">B0J11DRAFT_10676</name>
</gene>
<dbReference type="Proteomes" id="UP000700596">
    <property type="component" value="Unassembled WGS sequence"/>
</dbReference>
<feature type="region of interest" description="Disordered" evidence="1">
    <location>
        <begin position="1"/>
        <end position="42"/>
    </location>
</feature>
<organism evidence="2 3">
    <name type="scientific">Dendryphion nanum</name>
    <dbReference type="NCBI Taxonomy" id="256645"/>
    <lineage>
        <taxon>Eukaryota</taxon>
        <taxon>Fungi</taxon>
        <taxon>Dikarya</taxon>
        <taxon>Ascomycota</taxon>
        <taxon>Pezizomycotina</taxon>
        <taxon>Dothideomycetes</taxon>
        <taxon>Pleosporomycetidae</taxon>
        <taxon>Pleosporales</taxon>
        <taxon>Torulaceae</taxon>
        <taxon>Dendryphion</taxon>
    </lineage>
</organism>
<name>A0A9P9EIU2_9PLEO</name>
<evidence type="ECO:0000256" key="1">
    <source>
        <dbReference type="SAM" id="MobiDB-lite"/>
    </source>
</evidence>
<comment type="caution">
    <text evidence="2">The sequence shown here is derived from an EMBL/GenBank/DDBJ whole genome shotgun (WGS) entry which is preliminary data.</text>
</comment>
<feature type="compositionally biased region" description="Basic and acidic residues" evidence="1">
    <location>
        <begin position="307"/>
        <end position="319"/>
    </location>
</feature>
<dbReference type="EMBL" id="JAGMWT010000001">
    <property type="protein sequence ID" value="KAH7138248.1"/>
    <property type="molecule type" value="Genomic_DNA"/>
</dbReference>
<feature type="region of interest" description="Disordered" evidence="1">
    <location>
        <begin position="188"/>
        <end position="319"/>
    </location>
</feature>
<accession>A0A9P9EIU2</accession>
<evidence type="ECO:0000313" key="3">
    <source>
        <dbReference type="Proteomes" id="UP000700596"/>
    </source>
</evidence>
<feature type="compositionally biased region" description="Basic residues" evidence="1">
    <location>
        <begin position="1"/>
        <end position="10"/>
    </location>
</feature>
<evidence type="ECO:0000313" key="2">
    <source>
        <dbReference type="EMBL" id="KAH7138248.1"/>
    </source>
</evidence>
<dbReference type="OrthoDB" id="5366256at2759"/>
<feature type="compositionally biased region" description="Pro residues" evidence="1">
    <location>
        <begin position="32"/>
        <end position="42"/>
    </location>
</feature>
<feature type="compositionally biased region" description="Polar residues" evidence="1">
    <location>
        <begin position="196"/>
        <end position="228"/>
    </location>
</feature>
<feature type="region of interest" description="Disordered" evidence="1">
    <location>
        <begin position="477"/>
        <end position="504"/>
    </location>
</feature>
<proteinExistence type="predicted"/>
<feature type="compositionally biased region" description="Basic and acidic residues" evidence="1">
    <location>
        <begin position="485"/>
        <end position="504"/>
    </location>
</feature>